<dbReference type="Proteomes" id="UP000620104">
    <property type="component" value="Unassembled WGS sequence"/>
</dbReference>
<reference evidence="2" key="1">
    <citation type="submission" date="2020-07" db="EMBL/GenBank/DDBJ databases">
        <title>Draft Genome Sequence of a Deep-Sea Yeast, Naganishia (Cryptococcus) liquefaciens strain N6.</title>
        <authorList>
            <person name="Han Y.W."/>
            <person name="Kajitani R."/>
            <person name="Morimoto H."/>
            <person name="Parhat M."/>
            <person name="Tsubouchi H."/>
            <person name="Bakenova O."/>
            <person name="Ogata M."/>
            <person name="Argunhan B."/>
            <person name="Aoki R."/>
            <person name="Kajiwara S."/>
            <person name="Itoh T."/>
            <person name="Iwasaki H."/>
        </authorList>
    </citation>
    <scope>NUCLEOTIDE SEQUENCE</scope>
    <source>
        <strain evidence="2">N6</strain>
    </source>
</reference>
<evidence type="ECO:0000256" key="1">
    <source>
        <dbReference type="SAM" id="MobiDB-lite"/>
    </source>
</evidence>
<feature type="region of interest" description="Disordered" evidence="1">
    <location>
        <begin position="1"/>
        <end position="100"/>
    </location>
</feature>
<feature type="compositionally biased region" description="Polar residues" evidence="1">
    <location>
        <begin position="10"/>
        <end position="20"/>
    </location>
</feature>
<dbReference type="EMBL" id="BLZA01000009">
    <property type="protein sequence ID" value="GHJ84643.1"/>
    <property type="molecule type" value="Genomic_DNA"/>
</dbReference>
<dbReference type="OrthoDB" id="2593993at2759"/>
<keyword evidence="3" id="KW-1185">Reference proteome</keyword>
<sequence>MEMRPWNLRRSVTTSQNQENVKPPLLRCNTIASSRPTKRKAMSADMGSRGKFQGFTVIQSSETSPQITSSSRSTKPRPPPLRELPPPSWSSPGHSPPLTSLAPPFSRDMFLFPIKNSVNLSPVSPIYHRPFSTMMSPPWTPETKVAKSDSSTRAPIVPSALSTSHLGPAHYLDIIDSDLLTVNRQRRRSSMSSFGSTTATIRPWDVCGEITPKASKTQLVAEAIEAEPCGNQDCQDPRGSLSVQQCEAKERRRSDATSERDDRFRKTEKRSRLEAYPQDTDKVVEQTKNARRRAEGRKVSGALRL</sequence>
<comment type="caution">
    <text evidence="2">The sequence shown here is derived from an EMBL/GenBank/DDBJ whole genome shotgun (WGS) entry which is preliminary data.</text>
</comment>
<organism evidence="2 3">
    <name type="scientific">Naganishia liquefaciens</name>
    <dbReference type="NCBI Taxonomy" id="104408"/>
    <lineage>
        <taxon>Eukaryota</taxon>
        <taxon>Fungi</taxon>
        <taxon>Dikarya</taxon>
        <taxon>Basidiomycota</taxon>
        <taxon>Agaricomycotina</taxon>
        <taxon>Tremellomycetes</taxon>
        <taxon>Filobasidiales</taxon>
        <taxon>Filobasidiaceae</taxon>
        <taxon>Naganishia</taxon>
    </lineage>
</organism>
<accession>A0A8H3TP79</accession>
<proteinExistence type="predicted"/>
<evidence type="ECO:0000313" key="3">
    <source>
        <dbReference type="Proteomes" id="UP000620104"/>
    </source>
</evidence>
<name>A0A8H3TP79_9TREE</name>
<feature type="region of interest" description="Disordered" evidence="1">
    <location>
        <begin position="229"/>
        <end position="305"/>
    </location>
</feature>
<dbReference type="AlphaFoldDB" id="A0A8H3TP79"/>
<evidence type="ECO:0000313" key="2">
    <source>
        <dbReference type="EMBL" id="GHJ84643.1"/>
    </source>
</evidence>
<gene>
    <name evidence="2" type="ORF">NliqN6_1045</name>
</gene>
<feature type="compositionally biased region" description="Basic and acidic residues" evidence="1">
    <location>
        <begin position="247"/>
        <end position="285"/>
    </location>
</feature>
<feature type="compositionally biased region" description="Pro residues" evidence="1">
    <location>
        <begin position="76"/>
        <end position="89"/>
    </location>
</feature>
<feature type="compositionally biased region" description="Low complexity" evidence="1">
    <location>
        <begin position="60"/>
        <end position="73"/>
    </location>
</feature>
<protein>
    <submittedName>
        <fullName evidence="2">Uncharacterized protein</fullName>
    </submittedName>
</protein>